<dbReference type="Proteomes" id="UP000026915">
    <property type="component" value="Chromosome 2"/>
</dbReference>
<organism evidence="1 2">
    <name type="scientific">Theobroma cacao</name>
    <name type="common">Cacao</name>
    <name type="synonym">Cocoa</name>
    <dbReference type="NCBI Taxonomy" id="3641"/>
    <lineage>
        <taxon>Eukaryota</taxon>
        <taxon>Viridiplantae</taxon>
        <taxon>Streptophyta</taxon>
        <taxon>Embryophyta</taxon>
        <taxon>Tracheophyta</taxon>
        <taxon>Spermatophyta</taxon>
        <taxon>Magnoliopsida</taxon>
        <taxon>eudicotyledons</taxon>
        <taxon>Gunneridae</taxon>
        <taxon>Pentapetalae</taxon>
        <taxon>rosids</taxon>
        <taxon>malvids</taxon>
        <taxon>Malvales</taxon>
        <taxon>Malvaceae</taxon>
        <taxon>Byttnerioideae</taxon>
        <taxon>Theobroma</taxon>
    </lineage>
</organism>
<keyword evidence="2" id="KW-1185">Reference proteome</keyword>
<evidence type="ECO:0000313" key="2">
    <source>
        <dbReference type="Proteomes" id="UP000026915"/>
    </source>
</evidence>
<dbReference type="EMBL" id="CM001880">
    <property type="protein sequence ID" value="EOX99612.1"/>
    <property type="molecule type" value="Genomic_DNA"/>
</dbReference>
<sequence length="85" mass="9870">MIFVSKPFFPLPHDEQRKLNLFATFAENKKEKKQEKPTPHIKSFSIKSVAEKKKHRPSLSCACGQSLIFPKRSIEIKIDHNCTFL</sequence>
<name>A0A061E4S2_THECC</name>
<evidence type="ECO:0000313" key="1">
    <source>
        <dbReference type="EMBL" id="EOX99612.1"/>
    </source>
</evidence>
<dbReference type="AlphaFoldDB" id="A0A061E4S2"/>
<reference evidence="1 2" key="1">
    <citation type="journal article" date="2013" name="Genome Biol.">
        <title>The genome sequence of the most widely cultivated cacao type and its use to identify candidate genes regulating pod color.</title>
        <authorList>
            <person name="Motamayor J.C."/>
            <person name="Mockaitis K."/>
            <person name="Schmutz J."/>
            <person name="Haiminen N."/>
            <person name="Iii D.L."/>
            <person name="Cornejo O."/>
            <person name="Findley S.D."/>
            <person name="Zheng P."/>
            <person name="Utro F."/>
            <person name="Royaert S."/>
            <person name="Saski C."/>
            <person name="Jenkins J."/>
            <person name="Podicheti R."/>
            <person name="Zhao M."/>
            <person name="Scheffler B.E."/>
            <person name="Stack J.C."/>
            <person name="Feltus F.A."/>
            <person name="Mustiga G.M."/>
            <person name="Amores F."/>
            <person name="Phillips W."/>
            <person name="Marelli J.P."/>
            <person name="May G.D."/>
            <person name="Shapiro H."/>
            <person name="Ma J."/>
            <person name="Bustamante C.D."/>
            <person name="Schnell R.J."/>
            <person name="Main D."/>
            <person name="Gilbert D."/>
            <person name="Parida L."/>
            <person name="Kuhn D.N."/>
        </authorList>
    </citation>
    <scope>NUCLEOTIDE SEQUENCE [LARGE SCALE GENOMIC DNA]</scope>
    <source>
        <strain evidence="2">cv. Matina 1-6</strain>
    </source>
</reference>
<accession>A0A061E4S2</accession>
<proteinExistence type="predicted"/>
<dbReference type="HOGENOM" id="CLU_2517133_0_0_1"/>
<dbReference type="InParanoid" id="A0A061E4S2"/>
<gene>
    <name evidence="1" type="ORF">TCM_008333</name>
</gene>
<dbReference type="Gramene" id="EOX99612">
    <property type="protein sequence ID" value="EOX99612"/>
    <property type="gene ID" value="TCM_008333"/>
</dbReference>
<protein>
    <submittedName>
        <fullName evidence="1">Uncharacterized protein</fullName>
    </submittedName>
</protein>